<comment type="subcellular location">
    <subcellularLocation>
        <location evidence="2">Cell membrane</location>
        <topology evidence="2">Lipid-anchor</topology>
    </subcellularLocation>
</comment>
<dbReference type="InterPro" id="IPR010131">
    <property type="entry name" value="MdtP/NodT-like"/>
</dbReference>
<dbReference type="Proteomes" id="UP001626536">
    <property type="component" value="Chromosome"/>
</dbReference>
<dbReference type="EMBL" id="CP136862">
    <property type="protein sequence ID" value="WOJ90961.1"/>
    <property type="molecule type" value="Genomic_DNA"/>
</dbReference>
<evidence type="ECO:0000313" key="3">
    <source>
        <dbReference type="EMBL" id="WOJ90961.1"/>
    </source>
</evidence>
<dbReference type="Gene3D" id="2.20.200.10">
    <property type="entry name" value="Outer membrane efflux proteins (OEP)"/>
    <property type="match status" value="1"/>
</dbReference>
<dbReference type="NCBIfam" id="TIGR01845">
    <property type="entry name" value="outer_NodT"/>
    <property type="match status" value="1"/>
</dbReference>
<evidence type="ECO:0000256" key="1">
    <source>
        <dbReference type="ARBA" id="ARBA00007613"/>
    </source>
</evidence>
<dbReference type="RefSeq" id="WP_407340550.1">
    <property type="nucleotide sequence ID" value="NZ_CP136862.1"/>
</dbReference>
<dbReference type="PANTHER" id="PTHR30203">
    <property type="entry name" value="OUTER MEMBRANE CATION EFFLUX PROTEIN"/>
    <property type="match status" value="1"/>
</dbReference>
<evidence type="ECO:0000256" key="2">
    <source>
        <dbReference type="RuleBase" id="RU362097"/>
    </source>
</evidence>
<dbReference type="Pfam" id="PF02321">
    <property type="entry name" value="OEP"/>
    <property type="match status" value="2"/>
</dbReference>
<keyword evidence="2" id="KW-0564">Palmitate</keyword>
<protein>
    <submittedName>
        <fullName evidence="3">TolC family protein</fullName>
    </submittedName>
</protein>
<evidence type="ECO:0000313" key="4">
    <source>
        <dbReference type="Proteomes" id="UP001626536"/>
    </source>
</evidence>
<proteinExistence type="inferred from homology"/>
<dbReference type="InterPro" id="IPR003423">
    <property type="entry name" value="OMP_efflux"/>
</dbReference>
<keyword evidence="4" id="KW-1185">Reference proteome</keyword>
<gene>
    <name evidence="3" type="ORF">RZS28_06660</name>
</gene>
<organism evidence="3 4">
    <name type="scientific">Methylocapsa polymorpha</name>
    <dbReference type="NCBI Taxonomy" id="3080828"/>
    <lineage>
        <taxon>Bacteria</taxon>
        <taxon>Pseudomonadati</taxon>
        <taxon>Pseudomonadota</taxon>
        <taxon>Alphaproteobacteria</taxon>
        <taxon>Hyphomicrobiales</taxon>
        <taxon>Beijerinckiaceae</taxon>
        <taxon>Methylocapsa</taxon>
    </lineage>
</organism>
<accession>A0ABZ0HYK7</accession>
<sequence>MRPADFHSGSRSETGPSIAPRRRLAMLAALLPLLLTCGCLSVGPDFSPPDPLLPPTSFFGKPEPAISTVGSLPPGGPTKSNSAQIDPEWWAAFRDPILTSLASRVVGANLDVQSASVRLAESRFQRGVTASAAFPSVNFSPSYQRELLSQNGILSLASGFTGAPIKVPPISIYQVGFDASWEIDIWGHVRRQIEAAEAEVESSEYQRRDTLVATLAELARDYIELRGAQTQIAIANANLVSSNDILRLTRTRAEKGLTTGLDVENAAAQVESVRAQLPTLENQESSYINALSLLLDEPPGSLRSELARAKPIPPTPPRAPLGVPSELARRRPDIRRAEAELHAATANIGVAVADFYPSVKFNGSVGFNALDLKNLWKGSSLQYQLGPSISLPIFEGGRLKSTLELREAQQQEAYIAYHKTVLQAWHEVVNALVAYRTEQERRASLKAQVDHSRQALMLSRSRYNNGVGDFITVLDAERTVLQAELQHAQSATAVSTDFVQLYKALGGGWELTYPNEDATSVAAAIPLR</sequence>
<keyword evidence="2" id="KW-0812">Transmembrane</keyword>
<keyword evidence="2" id="KW-1134">Transmembrane beta strand</keyword>
<reference evidence="3 4" key="1">
    <citation type="submission" date="2023-10" db="EMBL/GenBank/DDBJ databases">
        <title>Novel methanotroph of the genus Methylocapsa from a subarctic wetland.</title>
        <authorList>
            <person name="Belova S.E."/>
            <person name="Oshkin I.Y."/>
            <person name="Miroshnikov K."/>
            <person name="Dedysh S.N."/>
        </authorList>
    </citation>
    <scope>NUCLEOTIDE SEQUENCE [LARGE SCALE GENOMIC DNA]</scope>
    <source>
        <strain evidence="3 4">RX1</strain>
    </source>
</reference>
<keyword evidence="2" id="KW-0449">Lipoprotein</keyword>
<dbReference type="SUPFAM" id="SSF56954">
    <property type="entry name" value="Outer membrane efflux proteins (OEP)"/>
    <property type="match status" value="1"/>
</dbReference>
<dbReference type="Gene3D" id="1.20.1600.10">
    <property type="entry name" value="Outer membrane efflux proteins (OEP)"/>
    <property type="match status" value="1"/>
</dbReference>
<dbReference type="PANTHER" id="PTHR30203:SF25">
    <property type="entry name" value="OUTER MEMBRANE PROTEIN-RELATED"/>
    <property type="match status" value="1"/>
</dbReference>
<keyword evidence="2" id="KW-0472">Membrane</keyword>
<name>A0ABZ0HYK7_9HYPH</name>
<comment type="similarity">
    <text evidence="1 2">Belongs to the outer membrane factor (OMF) (TC 1.B.17) family.</text>
</comment>